<protein>
    <recommendedName>
        <fullName evidence="9">Peptidase S9 prolyl oligopeptidase catalytic domain-containing protein</fullName>
    </recommendedName>
</protein>
<dbReference type="AlphaFoldDB" id="A0A381SRC2"/>
<dbReference type="FunFam" id="3.40.50.1820:FF:000028">
    <property type="entry name" value="S9 family peptidase"/>
    <property type="match status" value="1"/>
</dbReference>
<name>A0A381SRC2_9ZZZZ</name>
<comment type="similarity">
    <text evidence="1">Belongs to the peptidase S9C family.</text>
</comment>
<evidence type="ECO:0000313" key="8">
    <source>
        <dbReference type="EMBL" id="SVA05871.1"/>
    </source>
</evidence>
<organism evidence="8">
    <name type="scientific">marine metagenome</name>
    <dbReference type="NCBI Taxonomy" id="408172"/>
    <lineage>
        <taxon>unclassified sequences</taxon>
        <taxon>metagenomes</taxon>
        <taxon>ecological metagenomes</taxon>
    </lineage>
</organism>
<keyword evidence="4" id="KW-0720">Serine protease</keyword>
<dbReference type="SUPFAM" id="SSF53474">
    <property type="entry name" value="alpha/beta-Hydrolases"/>
    <property type="match status" value="1"/>
</dbReference>
<dbReference type="Pfam" id="PF07676">
    <property type="entry name" value="PD40"/>
    <property type="match status" value="2"/>
</dbReference>
<dbReference type="Pfam" id="PF00930">
    <property type="entry name" value="DPPIV_N"/>
    <property type="match status" value="1"/>
</dbReference>
<sequence length="704" mass="78394">MRCTAITFFFGLWTLAVWSPDAHAQRSGLLPTDYYKEINVSQTVISPAGDLVAFTVMTIVEGENERHREIWMQQLRGGAPDGEPFRFTDPTEESSDPRWSPDGRTLSMQSRRGEDTNTTWFARVTSPGGEVYHIDGVDSAPVWSPDGEWIAYIKEPAPVDSASAADPNERRGWIAPNAITHTLDATRFDGRVVTSMRYKRDGRLALQPHPSVDEKSQLFLVAATGGQPMQLTTLDFNVGSIVWSPDSSRLYFTGDESEDDEYARDLTTDIYLISREGGEPNRLTSNPGAERSVAISSDGTLLAYLSTPGRGEETDLKLVRLNSRGRFTGTPRTLTNEWNLTPSAPTWTPEGMVRFSASTGGSTHIFEVTTQGGLIRQVTTGARRVQSVSTANDGQVMVYTATDADSPTEVFSARGDGTAEQRLTSFNDAWLADVDLMPAEQLSWFVDDGSEIEGWVIKPVGYQVGRQYPMVLKIHGGPHGAYGHTFFRTFHVLSNAGFFVLYTNPRGSTGYGHTFTYATRGAWGEVDSEDYLRGVDATLMKYPDIDPNRIGVSGGSYGGFMTNWLTATTDRFAAAVTSRSITNWESWYGASDAQGLTEYEFFGAPWEERELYRRLSPISYVENVTAPTLIIHSENDYRTPIADGEQWFIALKKRQVPVELVRYPRSSHGLSRNGEPWLLVDRLERLRSWFVHWLIDQTTATTAQ</sequence>
<dbReference type="InterPro" id="IPR002469">
    <property type="entry name" value="Peptidase_S9B_N"/>
</dbReference>
<dbReference type="SUPFAM" id="SSF82171">
    <property type="entry name" value="DPP6 N-terminal domain-like"/>
    <property type="match status" value="1"/>
</dbReference>
<reference evidence="8" key="1">
    <citation type="submission" date="2018-05" db="EMBL/GenBank/DDBJ databases">
        <authorList>
            <person name="Lanie J.A."/>
            <person name="Ng W.-L."/>
            <person name="Kazmierczak K.M."/>
            <person name="Andrzejewski T.M."/>
            <person name="Davidsen T.M."/>
            <person name="Wayne K.J."/>
            <person name="Tettelin H."/>
            <person name="Glass J.I."/>
            <person name="Rusch D."/>
            <person name="Podicherti R."/>
            <person name="Tsui H.-C.T."/>
            <person name="Winkler M.E."/>
        </authorList>
    </citation>
    <scope>NUCLEOTIDE SEQUENCE</scope>
</reference>
<evidence type="ECO:0000259" key="7">
    <source>
        <dbReference type="Pfam" id="PF00930"/>
    </source>
</evidence>
<dbReference type="GO" id="GO:0004252">
    <property type="term" value="F:serine-type endopeptidase activity"/>
    <property type="evidence" value="ECO:0007669"/>
    <property type="project" value="TreeGrafter"/>
</dbReference>
<keyword evidence="3" id="KW-0378">Hydrolase</keyword>
<evidence type="ECO:0000256" key="5">
    <source>
        <dbReference type="SAM" id="MobiDB-lite"/>
    </source>
</evidence>
<feature type="region of interest" description="Disordered" evidence="5">
    <location>
        <begin position="76"/>
        <end position="114"/>
    </location>
</feature>
<dbReference type="PANTHER" id="PTHR42776:SF27">
    <property type="entry name" value="DIPEPTIDYL PEPTIDASE FAMILY MEMBER 6"/>
    <property type="match status" value="1"/>
</dbReference>
<evidence type="ECO:0000256" key="1">
    <source>
        <dbReference type="ARBA" id="ARBA00010040"/>
    </source>
</evidence>
<dbReference type="GO" id="GO:0006508">
    <property type="term" value="P:proteolysis"/>
    <property type="evidence" value="ECO:0007669"/>
    <property type="project" value="UniProtKB-KW"/>
</dbReference>
<dbReference type="EMBL" id="UINC01003385">
    <property type="protein sequence ID" value="SVA05871.1"/>
    <property type="molecule type" value="Genomic_DNA"/>
</dbReference>
<dbReference type="InterPro" id="IPR011042">
    <property type="entry name" value="6-blade_b-propeller_TolB-like"/>
</dbReference>
<gene>
    <name evidence="8" type="ORF">METZ01_LOCUS58725</name>
</gene>
<proteinExistence type="inferred from homology"/>
<dbReference type="PANTHER" id="PTHR42776">
    <property type="entry name" value="SERINE PEPTIDASE S9 FAMILY MEMBER"/>
    <property type="match status" value="1"/>
</dbReference>
<dbReference type="InterPro" id="IPR001375">
    <property type="entry name" value="Peptidase_S9_cat"/>
</dbReference>
<dbReference type="Gene3D" id="2.120.10.30">
    <property type="entry name" value="TolB, C-terminal domain"/>
    <property type="match status" value="2"/>
</dbReference>
<dbReference type="InterPro" id="IPR029058">
    <property type="entry name" value="AB_hydrolase_fold"/>
</dbReference>
<dbReference type="InterPro" id="IPR011659">
    <property type="entry name" value="WD40"/>
</dbReference>
<evidence type="ECO:0000256" key="3">
    <source>
        <dbReference type="ARBA" id="ARBA00022801"/>
    </source>
</evidence>
<evidence type="ECO:0008006" key="9">
    <source>
        <dbReference type="Google" id="ProtNLM"/>
    </source>
</evidence>
<evidence type="ECO:0000256" key="4">
    <source>
        <dbReference type="ARBA" id="ARBA00022825"/>
    </source>
</evidence>
<dbReference type="Pfam" id="PF00326">
    <property type="entry name" value="Peptidase_S9"/>
    <property type="match status" value="1"/>
</dbReference>
<dbReference type="Gene3D" id="3.40.50.1820">
    <property type="entry name" value="alpha/beta hydrolase"/>
    <property type="match status" value="1"/>
</dbReference>
<evidence type="ECO:0000256" key="2">
    <source>
        <dbReference type="ARBA" id="ARBA00022670"/>
    </source>
</evidence>
<feature type="domain" description="Peptidase S9 prolyl oligopeptidase catalytic" evidence="6">
    <location>
        <begin position="486"/>
        <end position="694"/>
    </location>
</feature>
<feature type="domain" description="Dipeptidylpeptidase IV N-terminal" evidence="7">
    <location>
        <begin position="169"/>
        <end position="301"/>
    </location>
</feature>
<evidence type="ECO:0000259" key="6">
    <source>
        <dbReference type="Pfam" id="PF00326"/>
    </source>
</evidence>
<accession>A0A381SRC2</accession>
<keyword evidence="2" id="KW-0645">Protease</keyword>